<evidence type="ECO:0000256" key="1">
    <source>
        <dbReference type="ARBA" id="ARBA00022527"/>
    </source>
</evidence>
<feature type="region of interest" description="Disordered" evidence="7">
    <location>
        <begin position="646"/>
        <end position="738"/>
    </location>
</feature>
<dbReference type="EMBL" id="HBIS01001964">
    <property type="protein sequence ID" value="CAE0607929.1"/>
    <property type="molecule type" value="Transcribed_RNA"/>
</dbReference>
<dbReference type="PANTHER" id="PTHR24058:SF17">
    <property type="entry name" value="HOMEODOMAIN INTERACTING PROTEIN KINASE, ISOFORM D"/>
    <property type="match status" value="1"/>
</dbReference>
<dbReference type="Gene3D" id="1.10.510.10">
    <property type="entry name" value="Transferase(Phosphotransferase) domain 1"/>
    <property type="match status" value="1"/>
</dbReference>
<dbReference type="GO" id="GO:0004713">
    <property type="term" value="F:protein tyrosine kinase activity"/>
    <property type="evidence" value="ECO:0007669"/>
    <property type="project" value="TreeGrafter"/>
</dbReference>
<dbReference type="AlphaFoldDB" id="A0A7S3UA43"/>
<feature type="binding site" evidence="6">
    <location>
        <position position="162"/>
    </location>
    <ligand>
        <name>ATP</name>
        <dbReference type="ChEBI" id="CHEBI:30616"/>
    </ligand>
</feature>
<accession>A0A7S3UA43</accession>
<dbReference type="InterPro" id="IPR008271">
    <property type="entry name" value="Ser/Thr_kinase_AS"/>
</dbReference>
<name>A0A7S3UA43_9CHLO</name>
<dbReference type="InterPro" id="IPR000719">
    <property type="entry name" value="Prot_kinase_dom"/>
</dbReference>
<keyword evidence="3 6" id="KW-0547">Nucleotide-binding</keyword>
<evidence type="ECO:0000256" key="6">
    <source>
        <dbReference type="PROSITE-ProRule" id="PRU10141"/>
    </source>
</evidence>
<evidence type="ECO:0000313" key="9">
    <source>
        <dbReference type="EMBL" id="CAE0607929.1"/>
    </source>
</evidence>
<keyword evidence="5 6" id="KW-0067">ATP-binding</keyword>
<feature type="compositionally biased region" description="Low complexity" evidence="7">
    <location>
        <begin position="673"/>
        <end position="686"/>
    </location>
</feature>
<evidence type="ECO:0000256" key="5">
    <source>
        <dbReference type="ARBA" id="ARBA00022840"/>
    </source>
</evidence>
<gene>
    <name evidence="9" type="ORF">PSAL00342_LOCUS1746</name>
</gene>
<feature type="region of interest" description="Disordered" evidence="7">
    <location>
        <begin position="1"/>
        <end position="26"/>
    </location>
</feature>
<dbReference type="PANTHER" id="PTHR24058">
    <property type="entry name" value="DUAL SPECIFICITY PROTEIN KINASE"/>
    <property type="match status" value="1"/>
</dbReference>
<dbReference type="InterPro" id="IPR050494">
    <property type="entry name" value="Ser_Thr_dual-spec_kinase"/>
</dbReference>
<feature type="domain" description="Protein kinase" evidence="8">
    <location>
        <begin position="133"/>
        <end position="466"/>
    </location>
</feature>
<feature type="compositionally biased region" description="Polar residues" evidence="7">
    <location>
        <begin position="646"/>
        <end position="658"/>
    </location>
</feature>
<dbReference type="SUPFAM" id="SSF56112">
    <property type="entry name" value="Protein kinase-like (PK-like)"/>
    <property type="match status" value="1"/>
</dbReference>
<dbReference type="GO" id="GO:0005737">
    <property type="term" value="C:cytoplasm"/>
    <property type="evidence" value="ECO:0007669"/>
    <property type="project" value="TreeGrafter"/>
</dbReference>
<dbReference type="Pfam" id="PF00069">
    <property type="entry name" value="Pkinase"/>
    <property type="match status" value="1"/>
</dbReference>
<dbReference type="GO" id="GO:0005524">
    <property type="term" value="F:ATP binding"/>
    <property type="evidence" value="ECO:0007669"/>
    <property type="project" value="UniProtKB-UniRule"/>
</dbReference>
<evidence type="ECO:0000256" key="3">
    <source>
        <dbReference type="ARBA" id="ARBA00022741"/>
    </source>
</evidence>
<proteinExistence type="predicted"/>
<evidence type="ECO:0000256" key="4">
    <source>
        <dbReference type="ARBA" id="ARBA00022777"/>
    </source>
</evidence>
<dbReference type="PROSITE" id="PS00108">
    <property type="entry name" value="PROTEIN_KINASE_ST"/>
    <property type="match status" value="1"/>
</dbReference>
<dbReference type="InterPro" id="IPR017441">
    <property type="entry name" value="Protein_kinase_ATP_BS"/>
</dbReference>
<dbReference type="Gene3D" id="3.30.200.20">
    <property type="entry name" value="Phosphorylase Kinase, domain 1"/>
    <property type="match status" value="1"/>
</dbReference>
<keyword evidence="1" id="KW-0723">Serine/threonine-protein kinase</keyword>
<keyword evidence="2" id="KW-0808">Transferase</keyword>
<dbReference type="InterPro" id="IPR011009">
    <property type="entry name" value="Kinase-like_dom_sf"/>
</dbReference>
<keyword evidence="4" id="KW-0418">Kinase</keyword>
<dbReference type="GO" id="GO:0004674">
    <property type="term" value="F:protein serine/threonine kinase activity"/>
    <property type="evidence" value="ECO:0007669"/>
    <property type="project" value="UniProtKB-KW"/>
</dbReference>
<dbReference type="SMART" id="SM00220">
    <property type="entry name" value="S_TKc"/>
    <property type="match status" value="1"/>
</dbReference>
<feature type="compositionally biased region" description="Basic and acidic residues" evidence="7">
    <location>
        <begin position="804"/>
        <end position="820"/>
    </location>
</feature>
<evidence type="ECO:0000259" key="8">
    <source>
        <dbReference type="PROSITE" id="PS50011"/>
    </source>
</evidence>
<dbReference type="PROSITE" id="PS00107">
    <property type="entry name" value="PROTEIN_KINASE_ATP"/>
    <property type="match status" value="1"/>
</dbReference>
<evidence type="ECO:0000256" key="2">
    <source>
        <dbReference type="ARBA" id="ARBA00022679"/>
    </source>
</evidence>
<reference evidence="9" key="1">
    <citation type="submission" date="2021-01" db="EMBL/GenBank/DDBJ databases">
        <authorList>
            <person name="Corre E."/>
            <person name="Pelletier E."/>
            <person name="Niang G."/>
            <person name="Scheremetjew M."/>
            <person name="Finn R."/>
            <person name="Kale V."/>
            <person name="Holt S."/>
            <person name="Cochrane G."/>
            <person name="Meng A."/>
            <person name="Brown T."/>
            <person name="Cohen L."/>
        </authorList>
    </citation>
    <scope>NUCLEOTIDE SEQUENCE</scope>
    <source>
        <strain evidence="9">CCMP1897</strain>
    </source>
</reference>
<feature type="region of interest" description="Disordered" evidence="7">
    <location>
        <begin position="796"/>
        <end position="820"/>
    </location>
</feature>
<sequence length="820" mass="89719">MEAPRPEGRTETESNRQPRGWRAPASAPDALAALRGDKSAFCSTRAWSMEETTTSGISRSVRKGSSTLRCSTEGLVKMFATCNPAYTYSSSFNPRRVLSKPAEPVGNNGFDNENADLILSVGMNLCSPQGYSYRIVDLLGQGTFGQVVKCVREDNGEVVAVKVVKNLPAYFHQARVEVGILQMLNARSETDKNHIVKLLDYFVFEKHLCLSFELLGINLYELIRHNHYKGLSINLLRLFVRQILVALMVLRESNVVHCDVKPENILLKSLNSGELKLIDYGSACFHNRTVYSYIQSRFYRCPEVILGHPYGMEIDMWSLGCVAAELFFGLPLFPGTSEYDMLLRITQMLGPLPDAFLERCSKLDRYYKYNSNLEASKQNLKRYVLISEIEFEQRHSTKYSPGKRYFKQATLREIVMNYPSRKGLSAEELEQEKVHRECFLDFLLGVLRVDPEARWTPRQAASHPFITGQKYAGPYVPVPESRPTPYSIPQPIGVPSVHTNGMASLGGSAIHTFASHLLGVSPIGNFGHTAPNIGLQYASDPVGMANQAFLMAATQHQLQAQVGFNAKPLQGLPGQFTSSSDLQHAAGTSLPAGGGFLGGNRQGIVTSGENQFMHPGSASVPIRREKSIRSGLASMYSPNLSQQNYVSPPASVQGQPNMQGAAVATAATTSMGSPSQSHIKPHSPSSPRRRAARQADASSFPYPHVPSRLSVGSAGGGSGMLAAEAERSDTPPTSSTDWNPMFTEDAFLDQHSPPGKIAGGSQTRTISGTSSHGSYMDTCGSGFNYGANARNQGECLGYYPGDADSSKFSEQQGRDKHPRR</sequence>
<dbReference type="PROSITE" id="PS50011">
    <property type="entry name" value="PROTEIN_KINASE_DOM"/>
    <property type="match status" value="1"/>
</dbReference>
<evidence type="ECO:0000256" key="7">
    <source>
        <dbReference type="SAM" id="MobiDB-lite"/>
    </source>
</evidence>
<protein>
    <recommendedName>
        <fullName evidence="8">Protein kinase domain-containing protein</fullName>
    </recommendedName>
</protein>
<organism evidence="9">
    <name type="scientific">Picocystis salinarum</name>
    <dbReference type="NCBI Taxonomy" id="88271"/>
    <lineage>
        <taxon>Eukaryota</taxon>
        <taxon>Viridiplantae</taxon>
        <taxon>Chlorophyta</taxon>
        <taxon>Picocystophyceae</taxon>
        <taxon>Picocystales</taxon>
        <taxon>Picocystaceae</taxon>
        <taxon>Picocystis</taxon>
    </lineage>
</organism>
<feature type="compositionally biased region" description="Basic and acidic residues" evidence="7">
    <location>
        <begin position="1"/>
        <end position="16"/>
    </location>
</feature>